<comment type="caution">
    <text evidence="1">The sequence shown here is derived from an EMBL/GenBank/DDBJ whole genome shotgun (WGS) entry which is preliminary data.</text>
</comment>
<protein>
    <submittedName>
        <fullName evidence="1">Uncharacterized protein</fullName>
    </submittedName>
</protein>
<dbReference type="RefSeq" id="WP_375521401.1">
    <property type="nucleotide sequence ID" value="NZ_JBHIRY010000019.1"/>
</dbReference>
<keyword evidence="2" id="KW-1185">Reference proteome</keyword>
<proteinExistence type="predicted"/>
<dbReference type="Proteomes" id="UP001580430">
    <property type="component" value="Unassembled WGS sequence"/>
</dbReference>
<evidence type="ECO:0000313" key="2">
    <source>
        <dbReference type="Proteomes" id="UP001580430"/>
    </source>
</evidence>
<gene>
    <name evidence="1" type="ORF">ACE5LO_18030</name>
</gene>
<dbReference type="EMBL" id="JBHIRY010000019">
    <property type="protein sequence ID" value="MFB5762290.1"/>
    <property type="molecule type" value="Genomic_DNA"/>
</dbReference>
<accession>A0ABV5C4J5</accession>
<sequence length="96" mass="10834">MDTLILEAIGDELEDLLEANGFKHIQVRPRGQHLILFSIEDGQKVNRARLSVLDTTTFRLSMADHQGTWEQAPFTGTPQALVRMLIDQFPFALADL</sequence>
<evidence type="ECO:0000313" key="1">
    <source>
        <dbReference type="EMBL" id="MFB5762290.1"/>
    </source>
</evidence>
<reference evidence="1 2" key="1">
    <citation type="submission" date="2024-09" db="EMBL/GenBank/DDBJ databases">
        <title>Paenibacillus zeirhizospherea sp. nov., isolated from surface of the maize (Zea mays) roots in a horticulture field, Hungary.</title>
        <authorList>
            <person name="Marton D."/>
            <person name="Farkas M."/>
            <person name="Bedics A."/>
            <person name="Toth E."/>
            <person name="Tancsics A."/>
            <person name="Boka K."/>
            <person name="Marati G."/>
            <person name="Kriszt B."/>
            <person name="Cserhati M."/>
        </authorList>
    </citation>
    <scope>NUCLEOTIDE SEQUENCE [LARGE SCALE GENOMIC DNA]</scope>
    <source>
        <strain evidence="1 2">JCM 18446</strain>
    </source>
</reference>
<name>A0ABV5C4J5_9BACL</name>
<organism evidence="1 2">
    <name type="scientific">Paenibacillus medicaginis</name>
    <dbReference type="NCBI Taxonomy" id="1470560"/>
    <lineage>
        <taxon>Bacteria</taxon>
        <taxon>Bacillati</taxon>
        <taxon>Bacillota</taxon>
        <taxon>Bacilli</taxon>
        <taxon>Bacillales</taxon>
        <taxon>Paenibacillaceae</taxon>
        <taxon>Paenibacillus</taxon>
    </lineage>
</organism>